<dbReference type="EMBL" id="JH795396">
    <property type="protein sequence ID" value="ELQ63337.1"/>
    <property type="molecule type" value="Genomic_DNA"/>
</dbReference>
<feature type="domain" description="Rhodopsin" evidence="8">
    <location>
        <begin position="80"/>
        <end position="328"/>
    </location>
</feature>
<dbReference type="PANTHER" id="PTHR33048">
    <property type="entry name" value="PTH11-LIKE INTEGRAL MEMBRANE PROTEIN (AFU_ORTHOLOGUE AFUA_5G11245)"/>
    <property type="match status" value="1"/>
</dbReference>
<feature type="region of interest" description="Disordered" evidence="6">
    <location>
        <begin position="342"/>
        <end position="381"/>
    </location>
</feature>
<gene>
    <name evidence="9" type="ORF">OOW_P131scaffold00989g1</name>
</gene>
<feature type="transmembrane region" description="Helical" evidence="7">
    <location>
        <begin position="63"/>
        <end position="81"/>
    </location>
</feature>
<keyword evidence="4 7" id="KW-0472">Membrane</keyword>
<sequence>MSPLNDTLRQRVQGRPHTRLNTTGLSFPDSSPLSDTDLEGLALLDDLNSTAGFDERAAREVETGLWVLIGLSALFLGLRQYCKRKNPTSKLRWEDAVLAASWMMLLLNGALTTLLIHMGLGSPNFALTPDNVEDVALLGLSSLTTGIVSQAWSKTSFAMTLLRMTEGWWHHVVLISIVTVNVFFGVSATLFWVGCDPVEKRWKPLTPGRCDDGALDRATTFGVIVSVYSGLVDILLSILPWPILLKWTKKTSSKHHLSNNEKIGVAIAMSIGIFAGITAFVKARYMTSFYNPSIDLGDDVGRLTTWSAAETAVTIMASSIPVLRVLVRDVANKEGRRLASTLASSRLAHHPKRTSSFLSQKRPLTSPSTPSTPTTPRPLVDTHDDVLVPRVAASSPVKHFSRPLPLLPHQMEDRSRSRREGWYVLRENVGGRRADAGLGARAASLQDRRRSSRGVAVRGWLRSDGEKKTPRRGGFRQESEVFGPPPGPVGPRRTKEGEWKVPNCRRRLGSCHMRSSIVRVYLLFWDHDFCLGSKL</sequence>
<accession>L7J562</accession>
<feature type="transmembrane region" description="Helical" evidence="7">
    <location>
        <begin position="265"/>
        <end position="285"/>
    </location>
</feature>
<feature type="compositionally biased region" description="Polar residues" evidence="6">
    <location>
        <begin position="19"/>
        <end position="32"/>
    </location>
</feature>
<comment type="similarity">
    <text evidence="5">Belongs to the SAT4 family.</text>
</comment>
<feature type="transmembrane region" description="Helical" evidence="7">
    <location>
        <begin position="135"/>
        <end position="152"/>
    </location>
</feature>
<dbReference type="InterPro" id="IPR052337">
    <property type="entry name" value="SAT4-like"/>
</dbReference>
<evidence type="ECO:0000256" key="3">
    <source>
        <dbReference type="ARBA" id="ARBA00022989"/>
    </source>
</evidence>
<evidence type="ECO:0000256" key="2">
    <source>
        <dbReference type="ARBA" id="ARBA00022692"/>
    </source>
</evidence>
<dbReference type="PANTHER" id="PTHR33048:SF42">
    <property type="entry name" value="INTEGRAL MEMBRANE PROTEIN"/>
    <property type="match status" value="1"/>
</dbReference>
<feature type="region of interest" description="Disordered" evidence="6">
    <location>
        <begin position="1"/>
        <end position="32"/>
    </location>
</feature>
<protein>
    <recommendedName>
        <fullName evidence="8">Rhodopsin domain-containing protein</fullName>
    </recommendedName>
</protein>
<reference evidence="9" key="1">
    <citation type="journal article" date="2012" name="PLoS Genet.">
        <title>Comparative analysis of the genomes of two field isolates of the rice blast fungus Magnaporthe oryzae.</title>
        <authorList>
            <person name="Xue M."/>
            <person name="Yang J."/>
            <person name="Li Z."/>
            <person name="Hu S."/>
            <person name="Yao N."/>
            <person name="Dean R.A."/>
            <person name="Zhao W."/>
            <person name="Shen M."/>
            <person name="Zhang H."/>
            <person name="Li C."/>
            <person name="Liu L."/>
            <person name="Cao L."/>
            <person name="Xu X."/>
            <person name="Xing Y."/>
            <person name="Hsiang T."/>
            <person name="Zhang Z."/>
            <person name="Xu J.R."/>
            <person name="Peng Y.L."/>
        </authorList>
    </citation>
    <scope>NUCLEOTIDE SEQUENCE [LARGE SCALE GENOMIC DNA]</scope>
    <source>
        <strain evidence="9">P131</strain>
    </source>
</reference>
<comment type="subcellular location">
    <subcellularLocation>
        <location evidence="1">Membrane</location>
        <topology evidence="1">Multi-pass membrane protein</topology>
    </subcellularLocation>
</comment>
<feature type="transmembrane region" description="Helical" evidence="7">
    <location>
        <begin position="305"/>
        <end position="327"/>
    </location>
</feature>
<dbReference type="Pfam" id="PF20684">
    <property type="entry name" value="Fung_rhodopsin"/>
    <property type="match status" value="1"/>
</dbReference>
<proteinExistence type="inferred from homology"/>
<evidence type="ECO:0000256" key="4">
    <source>
        <dbReference type="ARBA" id="ARBA00023136"/>
    </source>
</evidence>
<evidence type="ECO:0000256" key="5">
    <source>
        <dbReference type="ARBA" id="ARBA00038359"/>
    </source>
</evidence>
<dbReference type="AlphaFoldDB" id="L7J562"/>
<feature type="transmembrane region" description="Helical" evidence="7">
    <location>
        <begin position="172"/>
        <end position="193"/>
    </location>
</feature>
<organism>
    <name type="scientific">Pyricularia oryzae (strain P131)</name>
    <name type="common">Rice blast fungus</name>
    <name type="synonym">Magnaporthe oryzae</name>
    <dbReference type="NCBI Taxonomy" id="1143193"/>
    <lineage>
        <taxon>Eukaryota</taxon>
        <taxon>Fungi</taxon>
        <taxon>Dikarya</taxon>
        <taxon>Ascomycota</taxon>
        <taxon>Pezizomycotina</taxon>
        <taxon>Sordariomycetes</taxon>
        <taxon>Sordariomycetidae</taxon>
        <taxon>Magnaporthales</taxon>
        <taxon>Pyriculariaceae</taxon>
        <taxon>Pyricularia</taxon>
    </lineage>
</organism>
<feature type="region of interest" description="Disordered" evidence="6">
    <location>
        <begin position="456"/>
        <end position="496"/>
    </location>
</feature>
<keyword evidence="2 7" id="KW-0812">Transmembrane</keyword>
<feature type="transmembrane region" description="Helical" evidence="7">
    <location>
        <begin position="93"/>
        <end position="115"/>
    </location>
</feature>
<keyword evidence="3 7" id="KW-1133">Transmembrane helix</keyword>
<evidence type="ECO:0000259" key="8">
    <source>
        <dbReference type="Pfam" id="PF20684"/>
    </source>
</evidence>
<dbReference type="GO" id="GO:0016020">
    <property type="term" value="C:membrane"/>
    <property type="evidence" value="ECO:0007669"/>
    <property type="project" value="UniProtKB-SubCell"/>
</dbReference>
<name>L7J562_PYRO1</name>
<dbReference type="InterPro" id="IPR049326">
    <property type="entry name" value="Rhodopsin_dom_fungi"/>
</dbReference>
<feature type="compositionally biased region" description="Low complexity" evidence="6">
    <location>
        <begin position="362"/>
        <end position="379"/>
    </location>
</feature>
<evidence type="ECO:0000313" key="9">
    <source>
        <dbReference type="EMBL" id="ELQ63337.1"/>
    </source>
</evidence>
<evidence type="ECO:0000256" key="7">
    <source>
        <dbReference type="SAM" id="Phobius"/>
    </source>
</evidence>
<evidence type="ECO:0000256" key="6">
    <source>
        <dbReference type="SAM" id="MobiDB-lite"/>
    </source>
</evidence>
<feature type="transmembrane region" description="Helical" evidence="7">
    <location>
        <begin position="221"/>
        <end position="244"/>
    </location>
</feature>
<evidence type="ECO:0000256" key="1">
    <source>
        <dbReference type="ARBA" id="ARBA00004141"/>
    </source>
</evidence>